<dbReference type="EC" id="1.14.14.18" evidence="2"/>
<dbReference type="PANTHER" id="PTHR10720">
    <property type="entry name" value="HEME OXYGENASE"/>
    <property type="match status" value="1"/>
</dbReference>
<keyword evidence="3 8" id="KW-0349">Heme</keyword>
<evidence type="ECO:0000256" key="4">
    <source>
        <dbReference type="ARBA" id="ARBA00022723"/>
    </source>
</evidence>
<evidence type="ECO:0000256" key="6">
    <source>
        <dbReference type="ARBA" id="ARBA00023004"/>
    </source>
</evidence>
<dbReference type="GO" id="GO:0042167">
    <property type="term" value="P:heme catabolic process"/>
    <property type="evidence" value="ECO:0007669"/>
    <property type="project" value="TreeGrafter"/>
</dbReference>
<evidence type="ECO:0000256" key="9">
    <source>
        <dbReference type="PIRSR" id="PIRSR000343-2"/>
    </source>
</evidence>
<comment type="similarity">
    <text evidence="1">Belongs to the heme oxygenase family.</text>
</comment>
<dbReference type="SUPFAM" id="SSF48613">
    <property type="entry name" value="Heme oxygenase-like"/>
    <property type="match status" value="1"/>
</dbReference>
<dbReference type="PIRSF" id="PIRSF000343">
    <property type="entry name" value="Haem_Oase"/>
    <property type="match status" value="1"/>
</dbReference>
<name>A0A6H1TS96_9CYAN</name>
<accession>A0A6H1TS96</accession>
<evidence type="ECO:0000256" key="8">
    <source>
        <dbReference type="PIRSR" id="PIRSR000343-1"/>
    </source>
</evidence>
<dbReference type="InterPro" id="IPR018207">
    <property type="entry name" value="Haem_oxygenase_CS"/>
</dbReference>
<evidence type="ECO:0000313" key="11">
    <source>
        <dbReference type="Proteomes" id="UP000500857"/>
    </source>
</evidence>
<dbReference type="PROSITE" id="PS00593">
    <property type="entry name" value="HEME_OXYGENASE"/>
    <property type="match status" value="1"/>
</dbReference>
<keyword evidence="4 9" id="KW-0479">Metal-binding</keyword>
<organism evidence="10 11">
    <name type="scientific">Oxynema aestuarii AP17</name>
    <dbReference type="NCBI Taxonomy" id="2064643"/>
    <lineage>
        <taxon>Bacteria</taxon>
        <taxon>Bacillati</taxon>
        <taxon>Cyanobacteriota</taxon>
        <taxon>Cyanophyceae</taxon>
        <taxon>Oscillatoriophycideae</taxon>
        <taxon>Oscillatoriales</taxon>
        <taxon>Oscillatoriaceae</taxon>
        <taxon>Oxynema</taxon>
        <taxon>Oxynema aestuarii</taxon>
    </lineage>
</organism>
<dbReference type="EMBL" id="CP051167">
    <property type="protein sequence ID" value="QIZ69478.1"/>
    <property type="molecule type" value="Genomic_DNA"/>
</dbReference>
<dbReference type="PANTHER" id="PTHR10720:SF0">
    <property type="entry name" value="HEME OXYGENASE"/>
    <property type="match status" value="1"/>
</dbReference>
<feature type="binding site" evidence="8">
    <location>
        <position position="173"/>
    </location>
    <ligand>
        <name>heme b</name>
        <dbReference type="ChEBI" id="CHEBI:60344"/>
    </ligand>
</feature>
<keyword evidence="5" id="KW-0560">Oxidoreductase</keyword>
<dbReference type="Gene3D" id="1.20.910.10">
    <property type="entry name" value="Heme oxygenase-like"/>
    <property type="match status" value="1"/>
</dbReference>
<dbReference type="RefSeq" id="WP_168567635.1">
    <property type="nucleotide sequence ID" value="NZ_CP051167.1"/>
</dbReference>
<feature type="binding site" description="axial binding residue" evidence="9">
    <location>
        <position position="17"/>
    </location>
    <ligand>
        <name>heme b</name>
        <dbReference type="ChEBI" id="CHEBI:60344"/>
    </ligand>
    <ligandPart>
        <name>Fe</name>
        <dbReference type="ChEBI" id="CHEBI:18248"/>
    </ligandPart>
</feature>
<dbReference type="PRINTS" id="PR00088">
    <property type="entry name" value="HAEMOXYGNASE"/>
</dbReference>
<dbReference type="CDD" id="cd19165">
    <property type="entry name" value="HemeO"/>
    <property type="match status" value="1"/>
</dbReference>
<reference evidence="10 11" key="1">
    <citation type="submission" date="2020-04" db="EMBL/GenBank/DDBJ databases">
        <authorList>
            <person name="Basu S."/>
            <person name="Maruthanayagam V."/>
            <person name="Chakraborty S."/>
            <person name="Pramanik A."/>
            <person name="Mukherjee J."/>
            <person name="Brink B."/>
        </authorList>
    </citation>
    <scope>NUCLEOTIDE SEQUENCE [LARGE SCALE GENOMIC DNA]</scope>
    <source>
        <strain evidence="10 11">AP17</strain>
    </source>
</reference>
<evidence type="ECO:0000256" key="2">
    <source>
        <dbReference type="ARBA" id="ARBA00012360"/>
    </source>
</evidence>
<sequence>MSSNLAIKLRETTKKPHTSSENEGFVKCFLKGVVEPNSLKKLIASLYFVYSALEEEIQRNLENSIVKAMYFHDLNRRTNLEEDLKFYYGDNWRDEIPYLPGAERFVERIREISSEEPELLIAHAYTRYMGDLSGGQSFRKIIQTGLNLEGDRGNAFYNFSNIGDLNAFKGRYRQALNELEVDEAQADRIAAEAERSFKLSRGLFHDLEADLIAAIGRDEFDRLTRDRRAGSTESAVAP</sequence>
<dbReference type="GO" id="GO:0046872">
    <property type="term" value="F:metal ion binding"/>
    <property type="evidence" value="ECO:0007669"/>
    <property type="project" value="UniProtKB-KW"/>
</dbReference>
<protein>
    <recommendedName>
        <fullName evidence="2">heme oxygenase (biliverdin-producing)</fullName>
        <ecNumber evidence="2">1.14.14.18</ecNumber>
    </recommendedName>
</protein>
<dbReference type="Pfam" id="PF01126">
    <property type="entry name" value="Heme_oxygenase"/>
    <property type="match status" value="1"/>
</dbReference>
<keyword evidence="11" id="KW-1185">Reference proteome</keyword>
<feature type="binding site" evidence="8">
    <location>
        <position position="10"/>
    </location>
    <ligand>
        <name>heme b</name>
        <dbReference type="ChEBI" id="CHEBI:60344"/>
    </ligand>
</feature>
<gene>
    <name evidence="10" type="ORF">HCG48_01815</name>
</gene>
<dbReference type="GO" id="GO:0006979">
    <property type="term" value="P:response to oxidative stress"/>
    <property type="evidence" value="ECO:0007669"/>
    <property type="project" value="TreeGrafter"/>
</dbReference>
<dbReference type="KEGG" id="oxy:HCG48_01815"/>
<dbReference type="Proteomes" id="UP000500857">
    <property type="component" value="Chromosome"/>
</dbReference>
<comment type="catalytic activity">
    <reaction evidence="7">
        <text>heme b + 3 reduced [NADPH--hemoprotein reductase] + 3 O2 = biliverdin IXalpha + CO + Fe(2+) + 3 oxidized [NADPH--hemoprotein reductase] + 3 H2O + H(+)</text>
        <dbReference type="Rhea" id="RHEA:21764"/>
        <dbReference type="Rhea" id="RHEA-COMP:11964"/>
        <dbReference type="Rhea" id="RHEA-COMP:11965"/>
        <dbReference type="ChEBI" id="CHEBI:15377"/>
        <dbReference type="ChEBI" id="CHEBI:15378"/>
        <dbReference type="ChEBI" id="CHEBI:15379"/>
        <dbReference type="ChEBI" id="CHEBI:17245"/>
        <dbReference type="ChEBI" id="CHEBI:29033"/>
        <dbReference type="ChEBI" id="CHEBI:57618"/>
        <dbReference type="ChEBI" id="CHEBI:57991"/>
        <dbReference type="ChEBI" id="CHEBI:58210"/>
        <dbReference type="ChEBI" id="CHEBI:60344"/>
        <dbReference type="EC" id="1.14.14.18"/>
    </reaction>
</comment>
<dbReference type="InterPro" id="IPR016084">
    <property type="entry name" value="Haem_Oase-like_multi-hlx"/>
</dbReference>
<evidence type="ECO:0000256" key="5">
    <source>
        <dbReference type="ARBA" id="ARBA00023002"/>
    </source>
</evidence>
<dbReference type="InterPro" id="IPR016053">
    <property type="entry name" value="Haem_Oase-like"/>
</dbReference>
<dbReference type="GO" id="GO:0006788">
    <property type="term" value="P:heme oxidation"/>
    <property type="evidence" value="ECO:0007669"/>
    <property type="project" value="InterPro"/>
</dbReference>
<proteinExistence type="inferred from homology"/>
<evidence type="ECO:0000313" key="10">
    <source>
        <dbReference type="EMBL" id="QIZ69478.1"/>
    </source>
</evidence>
<dbReference type="InterPro" id="IPR002051">
    <property type="entry name" value="Haem_Oase"/>
</dbReference>
<dbReference type="GO" id="GO:0020037">
    <property type="term" value="F:heme binding"/>
    <property type="evidence" value="ECO:0007669"/>
    <property type="project" value="TreeGrafter"/>
</dbReference>
<dbReference type="GO" id="GO:0004392">
    <property type="term" value="F:heme oxygenase (decyclizing) activity"/>
    <property type="evidence" value="ECO:0007669"/>
    <property type="project" value="UniProtKB-EC"/>
</dbReference>
<feature type="binding site" evidence="8">
    <location>
        <position position="125"/>
    </location>
    <ligand>
        <name>heme b</name>
        <dbReference type="ChEBI" id="CHEBI:60344"/>
    </ligand>
</feature>
<evidence type="ECO:0000256" key="1">
    <source>
        <dbReference type="ARBA" id="ARBA00006134"/>
    </source>
</evidence>
<evidence type="ECO:0000256" key="7">
    <source>
        <dbReference type="ARBA" id="ARBA00048328"/>
    </source>
</evidence>
<keyword evidence="6 9" id="KW-0408">Iron</keyword>
<dbReference type="AlphaFoldDB" id="A0A6H1TS96"/>
<evidence type="ECO:0000256" key="3">
    <source>
        <dbReference type="ARBA" id="ARBA00022617"/>
    </source>
</evidence>